<reference evidence="1 2" key="1">
    <citation type="journal article" date="2017" name="Int. J. Syst. Evol. Microbiol.">
        <title>Mucilaginibacterpsychrotolerans sp. nov., isolated from peatlands.</title>
        <authorList>
            <person name="Deng Y."/>
            <person name="Shen L."/>
            <person name="Xu B."/>
            <person name="Liu Y."/>
            <person name="Gu Z."/>
            <person name="Liu H."/>
            <person name="Zhou Y."/>
        </authorList>
    </citation>
    <scope>NUCLEOTIDE SEQUENCE [LARGE SCALE GENOMIC DNA]</scope>
    <source>
        <strain evidence="1 2">NH7-4</strain>
    </source>
</reference>
<dbReference type="Proteomes" id="UP000297540">
    <property type="component" value="Unassembled WGS sequence"/>
</dbReference>
<comment type="caution">
    <text evidence="1">The sequence shown here is derived from an EMBL/GenBank/DDBJ whole genome shotgun (WGS) entry which is preliminary data.</text>
</comment>
<dbReference type="InterPro" id="IPR003615">
    <property type="entry name" value="HNH_nuc"/>
</dbReference>
<sequence length="228" mass="26332">MEYIRKQEGPPEDWDLWFTTATGVRTFDYGSDYGALTNLPSAKEFLLREQNFLCAYCQQTLTKESASIEHVIPKEYNVELSTNYYNLVAVCKSPLKDPITSRLHCDKEKQSRIIIPLIFISNNSANIDRNNSWFDARSDGSIVPKHNASAEHFKQTEAFIETLNLNHLLLREARAKDALDPIIQVSSQIPINERANFWKSRYSRILVNPRQPFRQFMLIYIGKKIGLS</sequence>
<dbReference type="EMBL" id="SOZE01000004">
    <property type="protein sequence ID" value="TFF39142.1"/>
    <property type="molecule type" value="Genomic_DNA"/>
</dbReference>
<evidence type="ECO:0000313" key="2">
    <source>
        <dbReference type="Proteomes" id="UP000297540"/>
    </source>
</evidence>
<organism evidence="1 2">
    <name type="scientific">Mucilaginibacter psychrotolerans</name>
    <dbReference type="NCBI Taxonomy" id="1524096"/>
    <lineage>
        <taxon>Bacteria</taxon>
        <taxon>Pseudomonadati</taxon>
        <taxon>Bacteroidota</taxon>
        <taxon>Sphingobacteriia</taxon>
        <taxon>Sphingobacteriales</taxon>
        <taxon>Sphingobacteriaceae</taxon>
        <taxon>Mucilaginibacter</taxon>
    </lineage>
</organism>
<dbReference type="CDD" id="cd00085">
    <property type="entry name" value="HNHc"/>
    <property type="match status" value="1"/>
</dbReference>
<dbReference type="OrthoDB" id="1340280at2"/>
<dbReference type="AlphaFoldDB" id="A0A4Y8SJS8"/>
<accession>A0A4Y8SJS8</accession>
<gene>
    <name evidence="1" type="ORF">E2R66_05830</name>
</gene>
<keyword evidence="2" id="KW-1185">Reference proteome</keyword>
<evidence type="ECO:0000313" key="1">
    <source>
        <dbReference type="EMBL" id="TFF39142.1"/>
    </source>
</evidence>
<dbReference type="NCBIfam" id="TIGR02646">
    <property type="entry name" value="retron system putative HNH endonuclease"/>
    <property type="match status" value="1"/>
</dbReference>
<proteinExistence type="predicted"/>
<protein>
    <submittedName>
        <fullName evidence="1">TIGR02646 family protein</fullName>
    </submittedName>
</protein>
<name>A0A4Y8SJS8_9SPHI</name>
<dbReference type="InterPro" id="IPR013467">
    <property type="entry name" value="HNH78-like"/>
</dbReference>
<dbReference type="RefSeq" id="WP_133227914.1">
    <property type="nucleotide sequence ID" value="NZ_SOZE01000004.1"/>
</dbReference>
<dbReference type="Gene3D" id="1.10.30.50">
    <property type="match status" value="1"/>
</dbReference>